<dbReference type="EMBL" id="MUNK01000345">
    <property type="protein sequence ID" value="OTA22761.1"/>
    <property type="molecule type" value="Genomic_DNA"/>
</dbReference>
<feature type="compositionally biased region" description="Polar residues" evidence="7">
    <location>
        <begin position="298"/>
        <end position="308"/>
    </location>
</feature>
<feature type="compositionally biased region" description="Basic and acidic residues" evidence="7">
    <location>
        <begin position="421"/>
        <end position="431"/>
    </location>
</feature>
<evidence type="ECO:0000256" key="4">
    <source>
        <dbReference type="ARBA" id="ARBA00022777"/>
    </source>
</evidence>
<name>A0A1Z5SPV1_HORWE</name>
<keyword evidence="5 6" id="KW-0067">ATP-binding</keyword>
<dbReference type="OrthoDB" id="20524at2759"/>
<dbReference type="Gene3D" id="3.30.200.20">
    <property type="entry name" value="Phosphorylase Kinase, domain 1"/>
    <property type="match status" value="1"/>
</dbReference>
<dbReference type="InterPro" id="IPR017441">
    <property type="entry name" value="Protein_kinase_ATP_BS"/>
</dbReference>
<dbReference type="InterPro" id="IPR000719">
    <property type="entry name" value="Prot_kinase_dom"/>
</dbReference>
<dbReference type="SMART" id="SM00220">
    <property type="entry name" value="S_TKc"/>
    <property type="match status" value="1"/>
</dbReference>
<dbReference type="InterPro" id="IPR008271">
    <property type="entry name" value="Ser/Thr_kinase_AS"/>
</dbReference>
<organism evidence="9 10">
    <name type="scientific">Hortaea werneckii EXF-2000</name>
    <dbReference type="NCBI Taxonomy" id="1157616"/>
    <lineage>
        <taxon>Eukaryota</taxon>
        <taxon>Fungi</taxon>
        <taxon>Dikarya</taxon>
        <taxon>Ascomycota</taxon>
        <taxon>Pezizomycotina</taxon>
        <taxon>Dothideomycetes</taxon>
        <taxon>Dothideomycetidae</taxon>
        <taxon>Mycosphaerellales</taxon>
        <taxon>Teratosphaeriaceae</taxon>
        <taxon>Hortaea</taxon>
    </lineage>
</organism>
<feature type="compositionally biased region" description="Polar residues" evidence="7">
    <location>
        <begin position="129"/>
        <end position="141"/>
    </location>
</feature>
<dbReference type="PROSITE" id="PS50011">
    <property type="entry name" value="PROTEIN_KINASE_DOM"/>
    <property type="match status" value="1"/>
</dbReference>
<reference evidence="9 10" key="1">
    <citation type="submission" date="2017-01" db="EMBL/GenBank/DDBJ databases">
        <title>The recent genome duplication of the halophilic yeast Hortaea werneckii: insights from long-read sequencing.</title>
        <authorList>
            <person name="Sinha S."/>
            <person name="Flibotte S."/>
            <person name="Neira M."/>
            <person name="Lenassi M."/>
            <person name="Gostincar C."/>
            <person name="Stajich J.E."/>
            <person name="Nislow C.E."/>
        </authorList>
    </citation>
    <scope>NUCLEOTIDE SEQUENCE [LARGE SCALE GENOMIC DNA]</scope>
    <source>
        <strain evidence="9 10">EXF-2000</strain>
    </source>
</reference>
<dbReference type="GO" id="GO:0004712">
    <property type="term" value="F:protein serine/threonine/tyrosine kinase activity"/>
    <property type="evidence" value="ECO:0007669"/>
    <property type="project" value="TreeGrafter"/>
</dbReference>
<dbReference type="GO" id="GO:0033316">
    <property type="term" value="P:meiotic spindle assembly checkpoint signaling"/>
    <property type="evidence" value="ECO:0007669"/>
    <property type="project" value="TreeGrafter"/>
</dbReference>
<feature type="region of interest" description="Disordered" evidence="7">
    <location>
        <begin position="1"/>
        <end position="471"/>
    </location>
</feature>
<dbReference type="PANTHER" id="PTHR22974">
    <property type="entry name" value="MIXED LINEAGE PROTEIN KINASE"/>
    <property type="match status" value="1"/>
</dbReference>
<dbReference type="FunFam" id="3.30.200.20:FF:000131">
    <property type="entry name" value="Dual specificity protein kinase TTK"/>
    <property type="match status" value="1"/>
</dbReference>
<feature type="compositionally biased region" description="Polar residues" evidence="7">
    <location>
        <begin position="323"/>
        <end position="332"/>
    </location>
</feature>
<protein>
    <recommendedName>
        <fullName evidence="8">Protein kinase domain-containing protein</fullName>
    </recommendedName>
</protein>
<dbReference type="PANTHER" id="PTHR22974:SF21">
    <property type="entry name" value="DUAL SPECIFICITY PROTEIN KINASE TTK"/>
    <property type="match status" value="1"/>
</dbReference>
<dbReference type="Pfam" id="PF00069">
    <property type="entry name" value="Pkinase"/>
    <property type="match status" value="1"/>
</dbReference>
<feature type="compositionally biased region" description="Polar residues" evidence="7">
    <location>
        <begin position="351"/>
        <end position="384"/>
    </location>
</feature>
<keyword evidence="4" id="KW-0418">Kinase</keyword>
<keyword evidence="1" id="KW-0723">Serine/threonine-protein kinase</keyword>
<dbReference type="GO" id="GO:0004674">
    <property type="term" value="F:protein serine/threonine kinase activity"/>
    <property type="evidence" value="ECO:0007669"/>
    <property type="project" value="UniProtKB-KW"/>
</dbReference>
<dbReference type="GO" id="GO:0005634">
    <property type="term" value="C:nucleus"/>
    <property type="evidence" value="ECO:0007669"/>
    <property type="project" value="TreeGrafter"/>
</dbReference>
<feature type="region of interest" description="Disordered" evidence="7">
    <location>
        <begin position="727"/>
        <end position="763"/>
    </location>
</feature>
<feature type="compositionally biased region" description="Basic and acidic residues" evidence="7">
    <location>
        <begin position="309"/>
        <end position="321"/>
    </location>
</feature>
<feature type="compositionally biased region" description="Basic and acidic residues" evidence="7">
    <location>
        <begin position="754"/>
        <end position="763"/>
    </location>
</feature>
<dbReference type="GO" id="GO:0098813">
    <property type="term" value="P:nuclear chromosome segregation"/>
    <property type="evidence" value="ECO:0007669"/>
    <property type="project" value="UniProtKB-ARBA"/>
</dbReference>
<dbReference type="PROSITE" id="PS00108">
    <property type="entry name" value="PROTEIN_KINASE_ST"/>
    <property type="match status" value="1"/>
</dbReference>
<dbReference type="GO" id="GO:0005524">
    <property type="term" value="F:ATP binding"/>
    <property type="evidence" value="ECO:0007669"/>
    <property type="project" value="UniProtKB-UniRule"/>
</dbReference>
<dbReference type="GO" id="GO:0000776">
    <property type="term" value="C:kinetochore"/>
    <property type="evidence" value="ECO:0007669"/>
    <property type="project" value="TreeGrafter"/>
</dbReference>
<evidence type="ECO:0000256" key="1">
    <source>
        <dbReference type="ARBA" id="ARBA00022527"/>
    </source>
</evidence>
<evidence type="ECO:0000259" key="8">
    <source>
        <dbReference type="PROSITE" id="PS50011"/>
    </source>
</evidence>
<dbReference type="Gene3D" id="1.10.510.10">
    <property type="entry name" value="Transferase(Phosphotransferase) domain 1"/>
    <property type="match status" value="1"/>
</dbReference>
<dbReference type="InParanoid" id="A0A1Z5SPV1"/>
<evidence type="ECO:0000256" key="3">
    <source>
        <dbReference type="ARBA" id="ARBA00022741"/>
    </source>
</evidence>
<dbReference type="SUPFAM" id="SSF56112">
    <property type="entry name" value="Protein kinase-like (PK-like)"/>
    <property type="match status" value="1"/>
</dbReference>
<dbReference type="GO" id="GO:0007094">
    <property type="term" value="P:mitotic spindle assembly checkpoint signaling"/>
    <property type="evidence" value="ECO:0007669"/>
    <property type="project" value="TreeGrafter"/>
</dbReference>
<feature type="compositionally biased region" description="Polar residues" evidence="7">
    <location>
        <begin position="733"/>
        <end position="750"/>
    </location>
</feature>
<evidence type="ECO:0000256" key="7">
    <source>
        <dbReference type="SAM" id="MobiDB-lite"/>
    </source>
</evidence>
<evidence type="ECO:0000256" key="5">
    <source>
        <dbReference type="ARBA" id="ARBA00022840"/>
    </source>
</evidence>
<keyword evidence="10" id="KW-1185">Reference proteome</keyword>
<feature type="domain" description="Protein kinase" evidence="8">
    <location>
        <begin position="563"/>
        <end position="856"/>
    </location>
</feature>
<dbReference type="GO" id="GO:0034501">
    <property type="term" value="P:protein localization to kinetochore"/>
    <property type="evidence" value="ECO:0007669"/>
    <property type="project" value="TreeGrafter"/>
</dbReference>
<dbReference type="PROSITE" id="PS00107">
    <property type="entry name" value="PROTEIN_KINASE_ATP"/>
    <property type="match status" value="1"/>
</dbReference>
<feature type="compositionally biased region" description="Polar residues" evidence="7">
    <location>
        <begin position="225"/>
        <end position="251"/>
    </location>
</feature>
<dbReference type="CDD" id="cd14131">
    <property type="entry name" value="PKc_Mps1"/>
    <property type="match status" value="1"/>
</dbReference>
<dbReference type="AlphaFoldDB" id="A0A1Z5SPV1"/>
<evidence type="ECO:0000313" key="10">
    <source>
        <dbReference type="Proteomes" id="UP000194280"/>
    </source>
</evidence>
<keyword evidence="2" id="KW-0808">Transferase</keyword>
<evidence type="ECO:0000313" key="9">
    <source>
        <dbReference type="EMBL" id="OTA22761.1"/>
    </source>
</evidence>
<sequence>MAAVAHQSRPHIRRTSPVAALHSNNGFSADAPALQRFGMDDSDSDDEPPPAIKFSKVTQALLDDAPMPSSPPKQEHVSEAPRFNRCVSGSKAGLDTPNRGSGIKVIRRSSPSLAGEGRSGTPPRVVQVGKNSGSAQRSVSIAGSYPHRFASRRDPTPEPNGRPEIVTPAPRGLRVSRTRANSNASQDEQQHLPSSLSRSTSRQGFRHGLDSGDRNRHVSDLSHGASLQQPQETATRFGSSTIGRSRNTSAENAPPGSQRIKRAPIGTGSFLKSGPVRRGFRRRDSEDNVSPAEDASAPGSQPSTSNYTPRDRSASRVDGARSRNGSVSTRATSVEPGSHHDFAYRSHASYESRNANSHLSHSQMGSESRPGSRQAQFDQARSRQPSVEPEPVRRRPSVPAVDGVSGTRQHPESRQPAVDYESQRSDNEQRPAQRRPSLNRANYRVMPNKGHTNGSEDQENMPPPTFRRNKDQDFKYFGKQSVSVMSDDEKPKHRVPQETPVPVPNQQQERKALGTISGNTPHRPAPAPPPKMSVLDAATTTAGASVTKSKKKRSHIVINGKIFTQMGKLGKGGSSDVYCVMAENYKTFALKRVKLDDCDEAAVVGYKGEIDLLRKLTEVERVVRLFDWELNEDKQELLVLMEKGDTDLNRLLTLRLNGIDAKFDSISARYNWKEMLECVQAVHDHDIVHSDLKPANFLIVQGRLKLIDFGIANAIDTDNTCNVHRDSHVGTPNYMSPESITDTNQPQPGQIGSGKDDQGRPLKKDMRIGKASDVWSLGCILYQMTYGRPPFAHIPNQISRIMAITNPAHSISFPDRGVGDAIVPAALKATLKKCLNRDPAKRPSIRQMLAPDDPWLNPDAQPGAVLMTEDLLGQIISKVVARCADPGKGPPAKEEWSRYPASFMAKIRELQESG</sequence>
<feature type="compositionally biased region" description="Polar residues" evidence="7">
    <location>
        <begin position="178"/>
        <end position="203"/>
    </location>
</feature>
<gene>
    <name evidence="9" type="ORF">BTJ68_14351</name>
</gene>
<accession>A0A1Z5SPV1</accession>
<dbReference type="VEuPathDB" id="FungiDB:BTJ68_14351"/>
<dbReference type="InterPro" id="IPR027084">
    <property type="entry name" value="Mps1_cat"/>
</dbReference>
<feature type="region of interest" description="Disordered" evidence="7">
    <location>
        <begin position="483"/>
        <end position="509"/>
    </location>
</feature>
<evidence type="ECO:0000256" key="6">
    <source>
        <dbReference type="PROSITE-ProRule" id="PRU10141"/>
    </source>
</evidence>
<dbReference type="STRING" id="1157616.A0A1Z5SPV1"/>
<feature type="binding site" evidence="6">
    <location>
        <position position="591"/>
    </location>
    <ligand>
        <name>ATP</name>
        <dbReference type="ChEBI" id="CHEBI:30616"/>
    </ligand>
</feature>
<dbReference type="Proteomes" id="UP000194280">
    <property type="component" value="Unassembled WGS sequence"/>
</dbReference>
<feature type="compositionally biased region" description="Basic and acidic residues" evidence="7">
    <location>
        <begin position="207"/>
        <end position="220"/>
    </location>
</feature>
<comment type="caution">
    <text evidence="9">The sequence shown here is derived from an EMBL/GenBank/DDBJ whole genome shotgun (WGS) entry which is preliminary data.</text>
</comment>
<feature type="compositionally biased region" description="Basic and acidic residues" evidence="7">
    <location>
        <begin position="337"/>
        <end position="350"/>
    </location>
</feature>
<dbReference type="InterPro" id="IPR011009">
    <property type="entry name" value="Kinase-like_dom_sf"/>
</dbReference>
<proteinExistence type="predicted"/>
<keyword evidence="3 6" id="KW-0547">Nucleotide-binding</keyword>
<evidence type="ECO:0000256" key="2">
    <source>
        <dbReference type="ARBA" id="ARBA00022679"/>
    </source>
</evidence>